<evidence type="ECO:0000313" key="2">
    <source>
        <dbReference type="Proteomes" id="UP000078284"/>
    </source>
</evidence>
<dbReference type="PANTHER" id="PTHR31170:SF9">
    <property type="entry name" value="PROTEIN, PUTATIVE (DUF247)-RELATED"/>
    <property type="match status" value="1"/>
</dbReference>
<dbReference type="ExpressionAtlas" id="A0A178WNF4">
    <property type="expression patterns" value="baseline and differential"/>
</dbReference>
<organism evidence="1 2">
    <name type="scientific">Arabidopsis thaliana</name>
    <name type="common">Mouse-ear cress</name>
    <dbReference type="NCBI Taxonomy" id="3702"/>
    <lineage>
        <taxon>Eukaryota</taxon>
        <taxon>Viridiplantae</taxon>
        <taxon>Streptophyta</taxon>
        <taxon>Embryophyta</taxon>
        <taxon>Tracheophyta</taxon>
        <taxon>Spermatophyta</taxon>
        <taxon>Magnoliopsida</taxon>
        <taxon>eudicotyledons</taxon>
        <taxon>Gunneridae</taxon>
        <taxon>Pentapetalae</taxon>
        <taxon>rosids</taxon>
        <taxon>malvids</taxon>
        <taxon>Brassicales</taxon>
        <taxon>Brassicaceae</taxon>
        <taxon>Camelineae</taxon>
        <taxon>Arabidopsis</taxon>
    </lineage>
</organism>
<sequence>MEFELPVRKVQEPCIYRVPSRIRDVKPEAYTPRMVVIGPLHRSRKSTANDDAGTSINPWHLKEDYVKMEVTKQTYLEDFTRRTDDRIVEKMRKIIQAQEKNIRASYDESTEWIPSEHFVELILQDSVFIMELFLKVKGVEHHSYDKIVDDRFYSIVIGDLILLENQLPYFIFHGLFSFSMEEVYLSQPHEQFILGFFGLKIEGKINFKHFSDMFRYVYEESLENTPREIRMNPFRWLPITEMRNADNLSQAGVNFKSSDFLDLYEENKDVVVRIRTLTPYKKRYTQLFIILDVSLSYCTQFKII</sequence>
<comment type="caution">
    <text evidence="1">The sequence shown here is derived from an EMBL/GenBank/DDBJ whole genome shotgun (WGS) entry which is preliminary data.</text>
</comment>
<gene>
    <name evidence="1" type="ordered locus">AXX17_At1g59660</name>
</gene>
<dbReference type="AlphaFoldDB" id="A0A178WNF4"/>
<dbReference type="PANTHER" id="PTHR31170">
    <property type="entry name" value="BNAC04G53230D PROTEIN"/>
    <property type="match status" value="1"/>
</dbReference>
<dbReference type="Proteomes" id="UP000078284">
    <property type="component" value="Chromosome 1"/>
</dbReference>
<proteinExistence type="predicted"/>
<dbReference type="EMBL" id="LUHQ01000001">
    <property type="protein sequence ID" value="OAP19736.1"/>
    <property type="molecule type" value="Genomic_DNA"/>
</dbReference>
<dbReference type="Pfam" id="PF03140">
    <property type="entry name" value="DUF247"/>
    <property type="match status" value="1"/>
</dbReference>
<reference evidence="2" key="1">
    <citation type="journal article" date="2016" name="Proc. Natl. Acad. Sci. U.S.A.">
        <title>Chromosome-level assembly of Arabidopsis thaliana Ler reveals the extent of translocation and inversion polymorphisms.</title>
        <authorList>
            <person name="Zapata L."/>
            <person name="Ding J."/>
            <person name="Willing E.M."/>
            <person name="Hartwig B."/>
            <person name="Bezdan D."/>
            <person name="Jiao W.B."/>
            <person name="Patel V."/>
            <person name="Velikkakam James G."/>
            <person name="Koornneef M."/>
            <person name="Ossowski S."/>
            <person name="Schneeberger K."/>
        </authorList>
    </citation>
    <scope>NUCLEOTIDE SEQUENCE [LARGE SCALE GENOMIC DNA]</scope>
    <source>
        <strain evidence="2">cv. Landsberg erecta</strain>
    </source>
</reference>
<accession>A0A178WNF4</accession>
<dbReference type="InterPro" id="IPR004158">
    <property type="entry name" value="DUF247_pln"/>
</dbReference>
<protein>
    <submittedName>
        <fullName evidence="1">Uncharacterized protein</fullName>
    </submittedName>
</protein>
<name>A0A178WNF4_ARATH</name>
<evidence type="ECO:0000313" key="1">
    <source>
        <dbReference type="EMBL" id="OAP19736.1"/>
    </source>
</evidence>